<dbReference type="Proteomes" id="UP000077734">
    <property type="component" value="Unassembled WGS sequence"/>
</dbReference>
<evidence type="ECO:0000313" key="1">
    <source>
        <dbReference type="EMBL" id="OAI28378.1"/>
    </source>
</evidence>
<name>A0A291IJV5_9GAMM</name>
<sequence>MCDITTNDWPEETPLPLDHPEIPALILEAVLQYWQPGYTLHRMVTKQGLEWWLLDAEGGLIEAFWLD</sequence>
<gene>
    <name evidence="1" type="ORF">A1356_07340</name>
</gene>
<dbReference type="RefSeq" id="WP_064025654.1">
    <property type="nucleotide sequence ID" value="NZ_CP023669.1"/>
</dbReference>
<dbReference type="AlphaFoldDB" id="A0A291IJV5"/>
<accession>A0A291IJV5</accession>
<comment type="caution">
    <text evidence="1">The sequence shown here is derived from an EMBL/GenBank/DDBJ whole genome shotgun (WGS) entry which is preliminary data.</text>
</comment>
<dbReference type="KEGG" id="mko:MKLM6_2400"/>
<proteinExistence type="predicted"/>
<keyword evidence="2" id="KW-1185">Reference proteome</keyword>
<evidence type="ECO:0000313" key="2">
    <source>
        <dbReference type="Proteomes" id="UP000077734"/>
    </source>
</evidence>
<organism evidence="1 2">
    <name type="scientific">Methylomonas koyamae</name>
    <dbReference type="NCBI Taxonomy" id="702114"/>
    <lineage>
        <taxon>Bacteria</taxon>
        <taxon>Pseudomonadati</taxon>
        <taxon>Pseudomonadota</taxon>
        <taxon>Gammaproteobacteria</taxon>
        <taxon>Methylococcales</taxon>
        <taxon>Methylococcaceae</taxon>
        <taxon>Methylomonas</taxon>
    </lineage>
</organism>
<dbReference type="EMBL" id="LUUL01000057">
    <property type="protein sequence ID" value="OAI28378.1"/>
    <property type="molecule type" value="Genomic_DNA"/>
</dbReference>
<reference evidence="1 2" key="1">
    <citation type="submission" date="2016-03" db="EMBL/GenBank/DDBJ databases">
        <authorList>
            <person name="Heylen K."/>
            <person name="De Vos P."/>
            <person name="Vekeman B."/>
        </authorList>
    </citation>
    <scope>NUCLEOTIDE SEQUENCE [LARGE SCALE GENOMIC DNA]</scope>
    <source>
        <strain evidence="1 2">R-49807</strain>
    </source>
</reference>
<protein>
    <submittedName>
        <fullName evidence="1">Uncharacterized protein</fullName>
    </submittedName>
</protein>